<gene>
    <name evidence="1" type="ORF">PSRA_0957</name>
</gene>
<keyword evidence="2" id="KW-1185">Reference proteome</keyword>
<protein>
    <submittedName>
        <fullName evidence="1">Uncharacterized protein</fullName>
    </submittedName>
</protein>
<organism evidence="1 2">
    <name type="scientific">Pseudoscardovia radai</name>
    <dbReference type="NCBI Taxonomy" id="987066"/>
    <lineage>
        <taxon>Bacteria</taxon>
        <taxon>Bacillati</taxon>
        <taxon>Actinomycetota</taxon>
        <taxon>Actinomycetes</taxon>
        <taxon>Bifidobacteriales</taxon>
        <taxon>Bifidobacteriaceae</taxon>
        <taxon>Pseudoscardovia</taxon>
    </lineage>
</organism>
<name>A0A261EXG1_9BIFI</name>
<accession>A0A261EXG1</accession>
<dbReference type="AlphaFoldDB" id="A0A261EXG1"/>
<dbReference type="EMBL" id="MWWR01000007">
    <property type="protein sequence ID" value="OZG51560.1"/>
    <property type="molecule type" value="Genomic_DNA"/>
</dbReference>
<comment type="caution">
    <text evidence="1">The sequence shown here is derived from an EMBL/GenBank/DDBJ whole genome shotgun (WGS) entry which is preliminary data.</text>
</comment>
<reference evidence="1 2" key="1">
    <citation type="journal article" date="2017" name="BMC Genomics">
        <title>Comparative genomic and phylogenomic analyses of the Bifidobacteriaceae family.</title>
        <authorList>
            <person name="Lugli G.A."/>
            <person name="Milani C."/>
            <person name="Turroni F."/>
            <person name="Duranti S."/>
            <person name="Mancabelli L."/>
            <person name="Mangifesta M."/>
            <person name="Ferrario C."/>
            <person name="Modesto M."/>
            <person name="Mattarelli P."/>
            <person name="Jiri K."/>
            <person name="van Sinderen D."/>
            <person name="Ventura M."/>
        </authorList>
    </citation>
    <scope>NUCLEOTIDE SEQUENCE [LARGE SCALE GENOMIC DNA]</scope>
    <source>
        <strain evidence="1 2">DSM 24742</strain>
    </source>
</reference>
<evidence type="ECO:0000313" key="2">
    <source>
        <dbReference type="Proteomes" id="UP000216725"/>
    </source>
</evidence>
<dbReference type="RefSeq" id="WP_143516331.1">
    <property type="nucleotide sequence ID" value="NZ_MWWR01000007.1"/>
</dbReference>
<proteinExistence type="predicted"/>
<sequence length="172" mass="20006">MPGTAPTVAVVDAQAEKRAEERLLTLFEHDSTYWHRCEERVPGEYKDECAVADRVLGSYKTMRSVYYHMMRFNQPQGISNVGKKTMLETFLGWLDAEIILHQDGWYMKWSIGGRKGPEQSYLLYARGKAEKAVRTVRKESSGDTRPIHSPEVVEFLRFFDPDLDENEFYIME</sequence>
<evidence type="ECO:0000313" key="1">
    <source>
        <dbReference type="EMBL" id="OZG51560.1"/>
    </source>
</evidence>
<dbReference type="Proteomes" id="UP000216725">
    <property type="component" value="Unassembled WGS sequence"/>
</dbReference>